<keyword evidence="2" id="KW-1185">Reference proteome</keyword>
<protein>
    <recommendedName>
        <fullName evidence="3">39S ribosomal protein L38, mitochondrial</fullName>
    </recommendedName>
</protein>
<dbReference type="InterPro" id="IPR035810">
    <property type="entry name" value="PEBP_euk"/>
</dbReference>
<comment type="caution">
    <text evidence="1">The sequence shown here is derived from an EMBL/GenBank/DDBJ whole genome shotgun (WGS) entry which is preliminary data.</text>
</comment>
<dbReference type="InterPro" id="IPR036610">
    <property type="entry name" value="PEBP-like_sf"/>
</dbReference>
<dbReference type="GO" id="GO:0005762">
    <property type="term" value="C:mitochondrial large ribosomal subunit"/>
    <property type="evidence" value="ECO:0007669"/>
    <property type="project" value="TreeGrafter"/>
</dbReference>
<dbReference type="OrthoDB" id="2153661at2759"/>
<dbReference type="PANTHER" id="PTHR11362:SF133">
    <property type="entry name" value="LARGE RIBOSOMAL SUBUNIT PROTEIN ML38"/>
    <property type="match status" value="1"/>
</dbReference>
<sequence length="389" mass="45601">MSAAQYARLVPRKYRHRTLPKMDRPIRPRVISWAGPSAFYPNRFYEIDKWYKARIDKPETIPDMHIIEPTDYTKSIREILEKPQTELINIGFKKPELSAKKIEKTEEDRVELERKSRHMELLISIDNLEIPNLSIYKHFNIFDDLFAQNLTEKPDIKIEKIGNSGGFNTLLMVNIDGNGFLEQKNGEFVQYLVANIENGGEIGTGDEVFEYLQPLPFYGTGFHRIAFVLFRHSEKLDLAGISGAANLESRILNVSEFYKKNERVLTPSAIRFCQTKYDESVKRKLHELGYKSPLYNYEYLPALKPDQKEYPKKPQPFDLYLDMYRDPKEIEAEVLEKRLNTIGLNDVEAPKWLDTDYNENKKKLPSWLHSKMLDRSGPNRKLYENIEKK</sequence>
<dbReference type="PANTHER" id="PTHR11362">
    <property type="entry name" value="PHOSPHATIDYLETHANOLAMINE-BINDING PROTEIN"/>
    <property type="match status" value="1"/>
</dbReference>
<gene>
    <name evidence="1" type="ORF">CAMP_LOCUS1965</name>
</gene>
<organism evidence="1 2">
    <name type="scientific">Caenorhabditis angaria</name>
    <dbReference type="NCBI Taxonomy" id="860376"/>
    <lineage>
        <taxon>Eukaryota</taxon>
        <taxon>Metazoa</taxon>
        <taxon>Ecdysozoa</taxon>
        <taxon>Nematoda</taxon>
        <taxon>Chromadorea</taxon>
        <taxon>Rhabditida</taxon>
        <taxon>Rhabditina</taxon>
        <taxon>Rhabditomorpha</taxon>
        <taxon>Rhabditoidea</taxon>
        <taxon>Rhabditidae</taxon>
        <taxon>Peloderinae</taxon>
        <taxon>Caenorhabditis</taxon>
    </lineage>
</organism>
<evidence type="ECO:0000313" key="1">
    <source>
        <dbReference type="EMBL" id="CAI5439328.1"/>
    </source>
</evidence>
<dbReference type="CDD" id="cd00866">
    <property type="entry name" value="PEBP_euk"/>
    <property type="match status" value="1"/>
</dbReference>
<evidence type="ECO:0000313" key="2">
    <source>
        <dbReference type="Proteomes" id="UP001152747"/>
    </source>
</evidence>
<dbReference type="Gene3D" id="3.90.280.10">
    <property type="entry name" value="PEBP-like"/>
    <property type="match status" value="1"/>
</dbReference>
<dbReference type="Proteomes" id="UP001152747">
    <property type="component" value="Unassembled WGS sequence"/>
</dbReference>
<dbReference type="EMBL" id="CANHGI010000001">
    <property type="protein sequence ID" value="CAI5439328.1"/>
    <property type="molecule type" value="Genomic_DNA"/>
</dbReference>
<dbReference type="AlphaFoldDB" id="A0A9P1MWF6"/>
<evidence type="ECO:0008006" key="3">
    <source>
        <dbReference type="Google" id="ProtNLM"/>
    </source>
</evidence>
<accession>A0A9P1MWF6</accession>
<name>A0A9P1MWF6_9PELO</name>
<reference evidence="1" key="1">
    <citation type="submission" date="2022-11" db="EMBL/GenBank/DDBJ databases">
        <authorList>
            <person name="Kikuchi T."/>
        </authorList>
    </citation>
    <scope>NUCLEOTIDE SEQUENCE</scope>
    <source>
        <strain evidence="1">PS1010</strain>
    </source>
</reference>
<dbReference type="SUPFAM" id="SSF49777">
    <property type="entry name" value="PEBP-like"/>
    <property type="match status" value="1"/>
</dbReference>
<proteinExistence type="predicted"/>